<dbReference type="OrthoDB" id="3787640at2"/>
<name>A0A3N0GUI2_9ACTN</name>
<accession>A0A3N0GUI2</accession>
<proteinExistence type="predicted"/>
<reference evidence="1 2" key="1">
    <citation type="submission" date="2018-11" db="EMBL/GenBank/DDBJ databases">
        <authorList>
            <person name="Li F."/>
        </authorList>
    </citation>
    <scope>NUCLEOTIDE SEQUENCE [LARGE SCALE GENOMIC DNA]</scope>
    <source>
        <strain evidence="1 2">Gsoil 818</strain>
    </source>
</reference>
<evidence type="ECO:0000313" key="1">
    <source>
        <dbReference type="EMBL" id="RNM15818.1"/>
    </source>
</evidence>
<gene>
    <name evidence="1" type="ORF">EFL26_06490</name>
</gene>
<dbReference type="EMBL" id="RJSF01000019">
    <property type="protein sequence ID" value="RNM15818.1"/>
    <property type="molecule type" value="Genomic_DNA"/>
</dbReference>
<sequence length="78" mass="8324">MIVLVLLMLVILLVAGAVVVYVAFPHRGEDVPGAPWLGEAVKRGVDGVGEAIERSGELLDERIADRSGDAAERADSRR</sequence>
<dbReference type="Proteomes" id="UP000279994">
    <property type="component" value="Unassembled WGS sequence"/>
</dbReference>
<keyword evidence="2" id="KW-1185">Reference proteome</keyword>
<dbReference type="RefSeq" id="WP_123222069.1">
    <property type="nucleotide sequence ID" value="NZ_RJSF01000019.1"/>
</dbReference>
<dbReference type="AlphaFoldDB" id="A0A3N0GUI2"/>
<protein>
    <submittedName>
        <fullName evidence="1">Uncharacterized protein</fullName>
    </submittedName>
</protein>
<organism evidence="1 2">
    <name type="scientific">Nocardioides pocheonensis</name>
    <dbReference type="NCBI Taxonomy" id="661485"/>
    <lineage>
        <taxon>Bacteria</taxon>
        <taxon>Bacillati</taxon>
        <taxon>Actinomycetota</taxon>
        <taxon>Actinomycetes</taxon>
        <taxon>Propionibacteriales</taxon>
        <taxon>Nocardioidaceae</taxon>
        <taxon>Nocardioides</taxon>
    </lineage>
</organism>
<comment type="caution">
    <text evidence="1">The sequence shown here is derived from an EMBL/GenBank/DDBJ whole genome shotgun (WGS) entry which is preliminary data.</text>
</comment>
<evidence type="ECO:0000313" key="2">
    <source>
        <dbReference type="Proteomes" id="UP000279994"/>
    </source>
</evidence>